<dbReference type="CDD" id="cd12885">
    <property type="entry name" value="SPRY_RanBP_like"/>
    <property type="match status" value="1"/>
</dbReference>
<dbReference type="InterPro" id="IPR044736">
    <property type="entry name" value="Gid1/RanBPM/SPLA_SPRY"/>
</dbReference>
<proteinExistence type="predicted"/>
<feature type="domain" description="B30.2/SPRY" evidence="1">
    <location>
        <begin position="1"/>
        <end position="108"/>
    </location>
</feature>
<dbReference type="WBParaSite" id="Gr19_v10_g8075.t1">
    <property type="protein sequence ID" value="Gr19_v10_g8075.t1"/>
    <property type="gene ID" value="Gr19_v10_g8075"/>
</dbReference>
<dbReference type="Pfam" id="PF00622">
    <property type="entry name" value="SPRY"/>
    <property type="match status" value="1"/>
</dbReference>
<dbReference type="InterPro" id="IPR001870">
    <property type="entry name" value="B30.2/SPRY"/>
</dbReference>
<accession>A0A914IAD1</accession>
<dbReference type="SUPFAM" id="SSF49899">
    <property type="entry name" value="Concanavalin A-like lectins/glucanases"/>
    <property type="match status" value="1"/>
</dbReference>
<evidence type="ECO:0000259" key="1">
    <source>
        <dbReference type="PROSITE" id="PS50188"/>
    </source>
</evidence>
<protein>
    <submittedName>
        <fullName evidence="3">B30.2/SPRY domain-containing protein</fullName>
    </submittedName>
</protein>
<reference evidence="3" key="1">
    <citation type="submission" date="2022-11" db="UniProtKB">
        <authorList>
            <consortium name="WormBaseParasite"/>
        </authorList>
    </citation>
    <scope>IDENTIFICATION</scope>
</reference>
<organism evidence="2 3">
    <name type="scientific">Globodera rostochiensis</name>
    <name type="common">Golden nematode worm</name>
    <name type="synonym">Heterodera rostochiensis</name>
    <dbReference type="NCBI Taxonomy" id="31243"/>
    <lineage>
        <taxon>Eukaryota</taxon>
        <taxon>Metazoa</taxon>
        <taxon>Ecdysozoa</taxon>
        <taxon>Nematoda</taxon>
        <taxon>Chromadorea</taxon>
        <taxon>Rhabditida</taxon>
        <taxon>Tylenchina</taxon>
        <taxon>Tylenchomorpha</taxon>
        <taxon>Tylenchoidea</taxon>
        <taxon>Heteroderidae</taxon>
        <taxon>Heteroderinae</taxon>
        <taxon>Globodera</taxon>
    </lineage>
</organism>
<dbReference type="PROSITE" id="PS50188">
    <property type="entry name" value="B302_SPRY"/>
    <property type="match status" value="1"/>
</dbReference>
<sequence length="115" mass="12727">MQLDDYVGFYKGSYAYSSWGVFWGHAVAGCQRNYRGVPFIFGKPMFGAGDVVGCGLNLATRQIIYTKNGERLDTANLFVDSAADLFPCVSFPLTFRNKIEANFGPNFKFNNADGI</sequence>
<keyword evidence="2" id="KW-1185">Reference proteome</keyword>
<dbReference type="InterPro" id="IPR043136">
    <property type="entry name" value="B30.2/SPRY_sf"/>
</dbReference>
<name>A0A914IAD1_GLORO</name>
<dbReference type="AlphaFoldDB" id="A0A914IAD1"/>
<evidence type="ECO:0000313" key="3">
    <source>
        <dbReference type="WBParaSite" id="Gr19_v10_g8075.t1"/>
    </source>
</evidence>
<dbReference type="InterPro" id="IPR013320">
    <property type="entry name" value="ConA-like_dom_sf"/>
</dbReference>
<dbReference type="InterPro" id="IPR003877">
    <property type="entry name" value="SPRY_dom"/>
</dbReference>
<dbReference type="Gene3D" id="2.60.120.920">
    <property type="match status" value="1"/>
</dbReference>
<dbReference type="Proteomes" id="UP000887572">
    <property type="component" value="Unplaced"/>
</dbReference>
<evidence type="ECO:0000313" key="2">
    <source>
        <dbReference type="Proteomes" id="UP000887572"/>
    </source>
</evidence>